<comment type="function">
    <text evidence="1">Endolysin with transglycosylase activity that degrades host peptidoglycans and participates with the holin and spanin proteins in the sequential events which lead to the programmed host cell lysis releasing the mature viral particles. Once the holin has permeabilized the host cell membrane, the endolysin can reach the periplasm and break down the peptidoglycan layer.</text>
</comment>
<sequence>MSGYFFVWRKAMARLSESLAGGRNTLAFLDMLAWSEGTSTSPATAMDGYDVIVTGIDRKPEVFKDFTDHPFVKGRASKVINSKGLTSNASGRYQQMLKDWPHYKALLKLPDFSPISQDLLALQHIRECRALPDVVAGRIETAIAKCRNIWASLPGAGYGQREHRLEDLLKQYRLAGGVMS</sequence>
<comment type="similarity">
    <text evidence="1">Belongs to the glycosyl hydrolase 24 family.</text>
</comment>
<evidence type="ECO:0000256" key="1">
    <source>
        <dbReference type="HAMAP-Rule" id="MF_04109"/>
    </source>
</evidence>
<dbReference type="InterPro" id="IPR034691">
    <property type="entry name" value="Endolysin_lambda_type"/>
</dbReference>
<keyword evidence="1" id="KW-0081">Bacteriolytic enzyme</keyword>
<dbReference type="EC" id="4.2.2.n2" evidence="1"/>
<keyword evidence="1" id="KW-0456">Lyase</keyword>
<dbReference type="GO" id="GO:0003796">
    <property type="term" value="F:lysozyme activity"/>
    <property type="evidence" value="ECO:0007669"/>
    <property type="project" value="UniProtKB-UniRule"/>
</dbReference>
<dbReference type="GO" id="GO:0044659">
    <property type="term" value="P:viral release from host cell by cytolysis"/>
    <property type="evidence" value="ECO:0007669"/>
    <property type="project" value="UniProtKB-UniRule"/>
</dbReference>
<keyword evidence="1" id="KW-1188">Viral release from host cell</keyword>
<dbReference type="GO" id="GO:0016829">
    <property type="term" value="F:lyase activity"/>
    <property type="evidence" value="ECO:0007669"/>
    <property type="project" value="UniProtKB-UniRule"/>
</dbReference>
<proteinExistence type="inferred from homology"/>
<organism evidence="2">
    <name type="scientific">Siphoviridae sp. ctGO42</name>
    <dbReference type="NCBI Taxonomy" id="2827566"/>
    <lineage>
        <taxon>Viruses</taxon>
        <taxon>Duplodnaviria</taxon>
        <taxon>Heunggongvirae</taxon>
        <taxon>Uroviricota</taxon>
        <taxon>Caudoviricetes</taxon>
    </lineage>
</organism>
<comment type="subcellular location">
    <subcellularLocation>
        <location evidence="1">Host cytoplasm</location>
    </subcellularLocation>
    <text evidence="1">The endolysin is cytoplasmic, but can reach the periplasmic space with the help of the holins which disrupt the host cell membrane.</text>
</comment>
<keyword evidence="1" id="KW-0929">Antimicrobial</keyword>
<evidence type="ECO:0000313" key="2">
    <source>
        <dbReference type="EMBL" id="DAD69853.1"/>
    </source>
</evidence>
<reference evidence="2" key="1">
    <citation type="journal article" date="2021" name="Proc. Natl. Acad. Sci. U.S.A.">
        <title>A Catalog of Tens of Thousands of Viruses from Human Metagenomes Reveals Hidden Associations with Chronic Diseases.</title>
        <authorList>
            <person name="Tisza M.J."/>
            <person name="Buck C.B."/>
        </authorList>
    </citation>
    <scope>NUCLEOTIDE SEQUENCE</scope>
    <source>
        <strain evidence="2">CtGO42</strain>
    </source>
</reference>
<dbReference type="GO" id="GO:0042742">
    <property type="term" value="P:defense response to bacterium"/>
    <property type="evidence" value="ECO:0007669"/>
    <property type="project" value="UniProtKB-KW"/>
</dbReference>
<keyword evidence="1" id="KW-1035">Host cytoplasm</keyword>
<protein>
    <recommendedName>
        <fullName evidence="1">Endolysin</fullName>
        <ecNumber evidence="1">4.2.2.n2</ecNumber>
    </recommendedName>
    <alternativeName>
        <fullName evidence="1">Lysis protein</fullName>
    </alternativeName>
    <alternativeName>
        <fullName evidence="1">Lysozyme</fullName>
    </alternativeName>
    <alternativeName>
        <fullName evidence="1">Transglycosylase</fullName>
    </alternativeName>
</protein>
<dbReference type="CDD" id="cd00736">
    <property type="entry name" value="lambda_lys-like"/>
    <property type="match status" value="1"/>
</dbReference>
<keyword evidence="1" id="KW-0204">Cytolysis</keyword>
<accession>A0A8S5LIF2</accession>
<comment type="subunit">
    <text evidence="1">Monomer.</text>
</comment>
<dbReference type="EMBL" id="BK015857">
    <property type="protein sequence ID" value="DAD69853.1"/>
    <property type="molecule type" value="Genomic_DNA"/>
</dbReference>
<dbReference type="GO" id="GO:0009253">
    <property type="term" value="P:peptidoglycan catabolic process"/>
    <property type="evidence" value="ECO:0007669"/>
    <property type="project" value="UniProtKB-UniRule"/>
</dbReference>
<dbReference type="GO" id="GO:0030430">
    <property type="term" value="C:host cell cytoplasm"/>
    <property type="evidence" value="ECO:0007669"/>
    <property type="project" value="UniProtKB-SubCell"/>
</dbReference>
<keyword evidence="1" id="KW-0578">Host cell lysis by virus</keyword>
<dbReference type="Gene3D" id="1.10.530.10">
    <property type="match status" value="1"/>
</dbReference>
<name>A0A8S5LIF2_9CAUD</name>
<dbReference type="InterPro" id="IPR023346">
    <property type="entry name" value="Lysozyme-like_dom_sf"/>
</dbReference>
<dbReference type="SUPFAM" id="SSF53955">
    <property type="entry name" value="Lysozyme-like"/>
    <property type="match status" value="1"/>
</dbReference>
<feature type="active site" evidence="1">
    <location>
        <position position="36"/>
    </location>
</feature>
<dbReference type="HAMAP" id="MF_04109">
    <property type="entry name" value="ENDOLYSIN_LAMBDA"/>
    <property type="match status" value="1"/>
</dbReference>
<comment type="catalytic activity">
    <reaction evidence="1">
        <text>Endolytic cleavage of the (1-&gt;4)-beta-glycosidic linkage between N-acetylmuramic acid (MurNAc) and N-acetylglucosamine (GlcNAc) residues in peptidoglycan with concomitant formation of a 1,6-anhydrobond in the MurNAc residue.</text>
        <dbReference type="EC" id="4.2.2.n2"/>
    </reaction>
</comment>